<dbReference type="Proteomes" id="UP000624709">
    <property type="component" value="Unassembled WGS sequence"/>
</dbReference>
<dbReference type="RefSeq" id="WP_203830793.1">
    <property type="nucleotide sequence ID" value="NZ_BAAATY010000058.1"/>
</dbReference>
<sequence length="245" mass="25874">MIALGLVAALLVSVDPGALAITTGQCNGSDLVVRMTNDGPEPIYADAFLEAPAALHLPRKMISSWLPPGYTRSVPVAVRAAPGTPAGVYHVRVSGRDVPVTVRAPDPSADLMRLASRVSASSARAGSGACAAIDGDPATMWNDGTGKRWPDWWQMSWDRAQVVGRVEVATTAVWGLRDWDVQVLGAGGWSTVASVRGNTAVRNLAIFPSETTKSLRIVTLAGNTVNDQSRLVEVIVSAPYPQRHG</sequence>
<evidence type="ECO:0000313" key="2">
    <source>
        <dbReference type="EMBL" id="GIE73157.1"/>
    </source>
</evidence>
<name>A0ABQ4BR66_9ACTN</name>
<dbReference type="EMBL" id="BOMS01000165">
    <property type="protein sequence ID" value="GIE73157.1"/>
    <property type="molecule type" value="Genomic_DNA"/>
</dbReference>
<evidence type="ECO:0000313" key="3">
    <source>
        <dbReference type="Proteomes" id="UP000624709"/>
    </source>
</evidence>
<accession>A0ABQ4BR66</accession>
<dbReference type="Gene3D" id="2.60.120.260">
    <property type="entry name" value="Galactose-binding domain-like"/>
    <property type="match status" value="1"/>
</dbReference>
<organism evidence="2 3">
    <name type="scientific">Actinoplanes palleronii</name>
    <dbReference type="NCBI Taxonomy" id="113570"/>
    <lineage>
        <taxon>Bacteria</taxon>
        <taxon>Bacillati</taxon>
        <taxon>Actinomycetota</taxon>
        <taxon>Actinomycetes</taxon>
        <taxon>Micromonosporales</taxon>
        <taxon>Micromonosporaceae</taxon>
        <taxon>Actinoplanes</taxon>
    </lineage>
</organism>
<evidence type="ECO:0008006" key="4">
    <source>
        <dbReference type="Google" id="ProtNLM"/>
    </source>
</evidence>
<reference evidence="2 3" key="1">
    <citation type="submission" date="2021-01" db="EMBL/GenBank/DDBJ databases">
        <title>Whole genome shotgun sequence of Actinoplanes palleronii NBRC 14916.</title>
        <authorList>
            <person name="Komaki H."/>
            <person name="Tamura T."/>
        </authorList>
    </citation>
    <scope>NUCLEOTIDE SEQUENCE [LARGE SCALE GENOMIC DNA]</scope>
    <source>
        <strain evidence="2 3">NBRC 14916</strain>
    </source>
</reference>
<gene>
    <name evidence="2" type="ORF">Apa02nite_092650</name>
</gene>
<proteinExistence type="predicted"/>
<feature type="chain" id="PRO_5045394746" description="F5/8 type C domain-containing protein" evidence="1">
    <location>
        <begin position="21"/>
        <end position="245"/>
    </location>
</feature>
<evidence type="ECO:0000256" key="1">
    <source>
        <dbReference type="SAM" id="SignalP"/>
    </source>
</evidence>
<keyword evidence="3" id="KW-1185">Reference proteome</keyword>
<dbReference type="InterPro" id="IPR008979">
    <property type="entry name" value="Galactose-bd-like_sf"/>
</dbReference>
<keyword evidence="1" id="KW-0732">Signal</keyword>
<comment type="caution">
    <text evidence="2">The sequence shown here is derived from an EMBL/GenBank/DDBJ whole genome shotgun (WGS) entry which is preliminary data.</text>
</comment>
<dbReference type="SUPFAM" id="SSF49785">
    <property type="entry name" value="Galactose-binding domain-like"/>
    <property type="match status" value="1"/>
</dbReference>
<protein>
    <recommendedName>
        <fullName evidence="4">F5/8 type C domain-containing protein</fullName>
    </recommendedName>
</protein>
<feature type="signal peptide" evidence="1">
    <location>
        <begin position="1"/>
        <end position="20"/>
    </location>
</feature>